<name>A0A3S4T2R6_9FLAO</name>
<reference evidence="1 2" key="1">
    <citation type="submission" date="2019-01" db="EMBL/GenBank/DDBJ databases">
        <title>Flavobacterium sp. nov.,isolated from freshwater.</title>
        <authorList>
            <person name="Zhang R."/>
            <person name="Du Z.-J."/>
        </authorList>
    </citation>
    <scope>NUCLEOTIDE SEQUENCE [LARGE SCALE GENOMIC DNA]</scope>
    <source>
        <strain evidence="1 2">1E403</strain>
    </source>
</reference>
<comment type="caution">
    <text evidence="1">The sequence shown here is derived from an EMBL/GenBank/DDBJ whole genome shotgun (WGS) entry which is preliminary data.</text>
</comment>
<dbReference type="InterPro" id="IPR025355">
    <property type="entry name" value="DUF4259"/>
</dbReference>
<dbReference type="EMBL" id="SBII01000002">
    <property type="protein sequence ID" value="RWX02217.1"/>
    <property type="molecule type" value="Genomic_DNA"/>
</dbReference>
<dbReference type="Pfam" id="PF14078">
    <property type="entry name" value="DUF4259"/>
    <property type="match status" value="1"/>
</dbReference>
<protein>
    <submittedName>
        <fullName evidence="1">DUF4259 domain-containing protein</fullName>
    </submittedName>
</protein>
<gene>
    <name evidence="1" type="ORF">EPI11_03095</name>
</gene>
<evidence type="ECO:0000313" key="2">
    <source>
        <dbReference type="Proteomes" id="UP000287527"/>
    </source>
</evidence>
<dbReference type="OrthoDB" id="191350at2"/>
<evidence type="ECO:0000313" key="1">
    <source>
        <dbReference type="EMBL" id="RWX02217.1"/>
    </source>
</evidence>
<keyword evidence="2" id="KW-1185">Reference proteome</keyword>
<sequence>MGAWDYGIFDDDTAYDFTEEIRKNPKEFFKTSFNNAIAADYLEYDDCHAVTVSAAYLDNLLNDTTYRTDSNEEEDESNVNNFGKLHGDLQVDELKPLAVKSLKIVISSNSELNELWSDNEELYPKWKQNIEELMERLK</sequence>
<proteinExistence type="predicted"/>
<dbReference type="AlphaFoldDB" id="A0A3S4T2R6"/>
<dbReference type="RefSeq" id="WP_128388495.1">
    <property type="nucleotide sequence ID" value="NZ_SBII01000002.1"/>
</dbReference>
<organism evidence="1 2">
    <name type="scientific">Flavobacterium cerinum</name>
    <dbReference type="NCBI Taxonomy" id="2502784"/>
    <lineage>
        <taxon>Bacteria</taxon>
        <taxon>Pseudomonadati</taxon>
        <taxon>Bacteroidota</taxon>
        <taxon>Flavobacteriia</taxon>
        <taxon>Flavobacteriales</taxon>
        <taxon>Flavobacteriaceae</taxon>
        <taxon>Flavobacterium</taxon>
    </lineage>
</organism>
<dbReference type="Proteomes" id="UP000287527">
    <property type="component" value="Unassembled WGS sequence"/>
</dbReference>
<accession>A0A3S4T2R6</accession>